<organism evidence="2 3">
    <name type="scientific">Kribbella shirazensis</name>
    <dbReference type="NCBI Taxonomy" id="1105143"/>
    <lineage>
        <taxon>Bacteria</taxon>
        <taxon>Bacillati</taxon>
        <taxon>Actinomycetota</taxon>
        <taxon>Actinomycetes</taxon>
        <taxon>Propionibacteriales</taxon>
        <taxon>Kribbellaceae</taxon>
        <taxon>Kribbella</taxon>
    </lineage>
</organism>
<accession>A0A7X6A0J7</accession>
<evidence type="ECO:0000256" key="1">
    <source>
        <dbReference type="SAM" id="MobiDB-lite"/>
    </source>
</evidence>
<dbReference type="Proteomes" id="UP000555407">
    <property type="component" value="Unassembled WGS sequence"/>
</dbReference>
<dbReference type="AlphaFoldDB" id="A0A7X6A0J7"/>
<keyword evidence="3" id="KW-1185">Reference proteome</keyword>
<evidence type="ECO:0000313" key="2">
    <source>
        <dbReference type="EMBL" id="NIK57033.1"/>
    </source>
</evidence>
<feature type="region of interest" description="Disordered" evidence="1">
    <location>
        <begin position="1"/>
        <end position="36"/>
    </location>
</feature>
<name>A0A7X6A0J7_9ACTN</name>
<gene>
    <name evidence="2" type="ORF">BJY22_002750</name>
</gene>
<feature type="compositionally biased region" description="Basic and acidic residues" evidence="1">
    <location>
        <begin position="8"/>
        <end position="19"/>
    </location>
</feature>
<proteinExistence type="predicted"/>
<sequence length="101" mass="10304">MTTASPEVQERRRGRESGRDALANQGDRPPTLSPDVVLSISRGGAQAAAPSVSNDLSQQFRAGLPPQVAPGQARTADTGERRTTGGAPGLSAGKDTGGHSK</sequence>
<comment type="caution">
    <text evidence="2">The sequence shown here is derived from an EMBL/GenBank/DDBJ whole genome shotgun (WGS) entry which is preliminary data.</text>
</comment>
<evidence type="ECO:0000313" key="3">
    <source>
        <dbReference type="Proteomes" id="UP000555407"/>
    </source>
</evidence>
<protein>
    <submittedName>
        <fullName evidence="2">Uncharacterized protein</fullName>
    </submittedName>
</protein>
<feature type="region of interest" description="Disordered" evidence="1">
    <location>
        <begin position="62"/>
        <end position="101"/>
    </location>
</feature>
<reference evidence="2 3" key="1">
    <citation type="submission" date="2020-03" db="EMBL/GenBank/DDBJ databases">
        <title>Sequencing the genomes of 1000 actinobacteria strains.</title>
        <authorList>
            <person name="Klenk H.-P."/>
        </authorList>
    </citation>
    <scope>NUCLEOTIDE SEQUENCE [LARGE SCALE GENOMIC DNA]</scope>
    <source>
        <strain evidence="2 3">DSM 45490</strain>
    </source>
</reference>
<dbReference type="RefSeq" id="WP_167206834.1">
    <property type="nucleotide sequence ID" value="NZ_JAASRO010000001.1"/>
</dbReference>
<dbReference type="EMBL" id="JAASRO010000001">
    <property type="protein sequence ID" value="NIK57033.1"/>
    <property type="molecule type" value="Genomic_DNA"/>
</dbReference>